<name>A0ABX3ING8_9PSED</name>
<accession>A0ABX3ING8</accession>
<dbReference type="InterPro" id="IPR050090">
    <property type="entry name" value="Tyrosine_recombinase_XerCD"/>
</dbReference>
<dbReference type="Gene3D" id="1.10.443.10">
    <property type="entry name" value="Intergrase catalytic core"/>
    <property type="match status" value="1"/>
</dbReference>
<feature type="domain" description="Tyr recombinase" evidence="5">
    <location>
        <begin position="320"/>
        <end position="524"/>
    </location>
</feature>
<proteinExistence type="inferred from homology"/>
<protein>
    <submittedName>
        <fullName evidence="6">Integrase</fullName>
    </submittedName>
</protein>
<gene>
    <name evidence="6" type="ORF">BVL52_16515</name>
</gene>
<evidence type="ECO:0000313" key="7">
    <source>
        <dbReference type="Proteomes" id="UP000189310"/>
    </source>
</evidence>
<evidence type="ECO:0000256" key="4">
    <source>
        <dbReference type="ARBA" id="ARBA00023172"/>
    </source>
</evidence>
<organism evidence="6 7">
    <name type="scientific">Pseudomonas oryzihabitans</name>
    <dbReference type="NCBI Taxonomy" id="47885"/>
    <lineage>
        <taxon>Bacteria</taxon>
        <taxon>Pseudomonadati</taxon>
        <taxon>Pseudomonadota</taxon>
        <taxon>Gammaproteobacteria</taxon>
        <taxon>Pseudomonadales</taxon>
        <taxon>Pseudomonadaceae</taxon>
        <taxon>Pseudomonas</taxon>
    </lineage>
</organism>
<evidence type="ECO:0000259" key="5">
    <source>
        <dbReference type="PROSITE" id="PS51898"/>
    </source>
</evidence>
<evidence type="ECO:0000256" key="1">
    <source>
        <dbReference type="ARBA" id="ARBA00008857"/>
    </source>
</evidence>
<dbReference type="PROSITE" id="PS51898">
    <property type="entry name" value="TYR_RECOMBINASE"/>
    <property type="match status" value="1"/>
</dbReference>
<dbReference type="InterPro" id="IPR046668">
    <property type="entry name" value="DUF6538"/>
</dbReference>
<dbReference type="PANTHER" id="PTHR30349:SF41">
    <property type="entry name" value="INTEGRASE_RECOMBINASE PROTEIN MJ0367-RELATED"/>
    <property type="match status" value="1"/>
</dbReference>
<dbReference type="CDD" id="cd01184">
    <property type="entry name" value="INT_C_like_1"/>
    <property type="match status" value="1"/>
</dbReference>
<dbReference type="Pfam" id="PF00589">
    <property type="entry name" value="Phage_integrase"/>
    <property type="match status" value="1"/>
</dbReference>
<dbReference type="SUPFAM" id="SSF56349">
    <property type="entry name" value="DNA breaking-rejoining enzymes"/>
    <property type="match status" value="1"/>
</dbReference>
<sequence>MASRQRNTATPKVPRLRAFMAQPFLHPSTGVFYIRRRVPNELRSALGREYKRSLKTRDPSEAKARFAAEWTRSEEAFSVARAQLTSVQVLTKHDMQQLAARWVRQEPEDLEYSGSFKACLPPANDATAVETDWPAVMRPYLLRLSDIAKQRDDGGWTAKPDVPELEPLSLGRQRIRSRAKTLTEVFRAYKDDRLLSGDNRSTRASLADFEGTVRRFVQMFGDLPVTAVTRGTVQEYRAKLAAFPIKMPGASKLSANELIARAQSEGLPTLSPATIRNRLRVLGAVLGFAVRMGWIPENPVDASGVAKAAGVTAAKSKASRRRKDYNTGELGTIFRSALFTEEGWRPVRSDFGQALYWLPILLYYTGARREELCQLRVSDVQVEEGVTFLSILGTPDDDDDGRTVKTESSRRRVPLHPDLLALGFMDYHGTLSASGLLFPSLQRNHRGFYSTNVAKAWTKYLRNVVSLDSPASPLHGFRHTFKTLSRQVGIPEDVHDAITGHSDGSVSREYGGMPLSRMLEELRRYPSAPGLR</sequence>
<reference evidence="6 7" key="1">
    <citation type="submission" date="2017-01" db="EMBL/GenBank/DDBJ databases">
        <title>Pseudomonas psychrotolerans genome sequencing and assembly.</title>
        <authorList>
            <person name="Vyas B."/>
            <person name="Mayilraj S."/>
        </authorList>
    </citation>
    <scope>NUCLEOTIDE SEQUENCE [LARGE SCALE GENOMIC DNA]</scope>
    <source>
        <strain evidence="6 7">SDS18</strain>
    </source>
</reference>
<keyword evidence="4" id="KW-0233">DNA recombination</keyword>
<keyword evidence="3" id="KW-0238">DNA-binding</keyword>
<dbReference type="PANTHER" id="PTHR30349">
    <property type="entry name" value="PHAGE INTEGRASE-RELATED"/>
    <property type="match status" value="1"/>
</dbReference>
<dbReference type="InterPro" id="IPR011010">
    <property type="entry name" value="DNA_brk_join_enz"/>
</dbReference>
<dbReference type="EMBL" id="MTLN01000008">
    <property type="protein sequence ID" value="ONN69877.1"/>
    <property type="molecule type" value="Genomic_DNA"/>
</dbReference>
<evidence type="ECO:0000256" key="3">
    <source>
        <dbReference type="ARBA" id="ARBA00023125"/>
    </source>
</evidence>
<dbReference type="Proteomes" id="UP000189310">
    <property type="component" value="Unassembled WGS sequence"/>
</dbReference>
<dbReference type="InterPro" id="IPR010998">
    <property type="entry name" value="Integrase_recombinase_N"/>
</dbReference>
<dbReference type="Pfam" id="PF20172">
    <property type="entry name" value="DUF6538"/>
    <property type="match status" value="1"/>
</dbReference>
<keyword evidence="7" id="KW-1185">Reference proteome</keyword>
<keyword evidence="2" id="KW-0229">DNA integration</keyword>
<comment type="caution">
    <text evidence="6">The sequence shown here is derived from an EMBL/GenBank/DDBJ whole genome shotgun (WGS) entry which is preliminary data.</text>
</comment>
<evidence type="ECO:0000313" key="6">
    <source>
        <dbReference type="EMBL" id="ONN69877.1"/>
    </source>
</evidence>
<comment type="similarity">
    <text evidence="1">Belongs to the 'phage' integrase family.</text>
</comment>
<evidence type="ECO:0000256" key="2">
    <source>
        <dbReference type="ARBA" id="ARBA00022908"/>
    </source>
</evidence>
<dbReference type="InterPro" id="IPR002104">
    <property type="entry name" value="Integrase_catalytic"/>
</dbReference>
<dbReference type="Gene3D" id="1.10.150.130">
    <property type="match status" value="1"/>
</dbReference>
<dbReference type="InterPro" id="IPR013762">
    <property type="entry name" value="Integrase-like_cat_sf"/>
</dbReference>